<dbReference type="PROSITE" id="PS50002">
    <property type="entry name" value="SH3"/>
    <property type="match status" value="1"/>
</dbReference>
<comment type="subcellular location">
    <subcellularLocation>
        <location evidence="1">Cytoplasm</location>
        <location evidence="1">Cytoskeleton</location>
    </subcellularLocation>
</comment>
<dbReference type="CDD" id="cd00176">
    <property type="entry name" value="SPEC"/>
    <property type="match status" value="14"/>
</dbReference>
<keyword evidence="13" id="KW-0175">Coiled coil</keyword>
<evidence type="ECO:0000256" key="12">
    <source>
        <dbReference type="PROSITE-ProRule" id="PRU00192"/>
    </source>
</evidence>
<dbReference type="FunFam" id="1.20.58.60:FF:000017">
    <property type="entry name" value="Spectrin alpha chain, non-erythrocytic 1"/>
    <property type="match status" value="1"/>
</dbReference>
<dbReference type="GO" id="GO:0005874">
    <property type="term" value="C:microtubule"/>
    <property type="evidence" value="ECO:0007669"/>
    <property type="project" value="UniProtKB-KW"/>
</dbReference>
<dbReference type="Pfam" id="PF00307">
    <property type="entry name" value="CH"/>
    <property type="match status" value="1"/>
</dbReference>
<feature type="coiled-coil region" evidence="13">
    <location>
        <begin position="1459"/>
        <end position="1489"/>
    </location>
</feature>
<dbReference type="GO" id="GO:0031594">
    <property type="term" value="C:neuromuscular junction"/>
    <property type="evidence" value="ECO:0007669"/>
    <property type="project" value="UniProtKB-ARBA"/>
</dbReference>
<dbReference type="InterPro" id="IPR001849">
    <property type="entry name" value="PH_domain"/>
</dbReference>
<dbReference type="InterPro" id="IPR001715">
    <property type="entry name" value="CH_dom"/>
</dbReference>
<dbReference type="FunFam" id="1.20.58.60:FF:000145">
    <property type="entry name" value="Spectrin beta chain, non-erythrocytic"/>
    <property type="match status" value="1"/>
</dbReference>
<keyword evidence="5" id="KW-0963">Cytoplasm</keyword>
<sequence length="4067" mass="470545">MSSIQIPTTSTHSNFTITSYTPANPTYFTTSSTTYYTTTTYTASNSNYANAVTSTTHSSSSGGSTTGKREDALQQFEHGRIKHLQEERLHIQKKTFTKWINSFLNKTDETQYQREKGIRNYTRLAEKERKEKTGIYTYNVQVRLESIGAEDIVDGNPRLILGLIWTIILRFHIQEIEINLDEENESSEKKSAKDALLLWCQRKTAGYRGVNIVDFTGSWRNGMGFNALIHAHRSDLVNYDALDHRSHIDNLNNAFRIAHEDLGIARILDAEDVDTSKPDEKSIITYVASYYHTFARMRDEMKGSRRIANIMNQMKDVDDSKERFERITTNLLEWIRKKIIELNDRNFPNSLDGVQKLLIEFKRYRTEEKPPKYMECSEIEALFFSINTSLKTLNRPSYVPKDGQLIKDIEREWQKLVKAEHRREVALREELMRQERLEHLAFKFEKKSVLRKGYLEEMIQVLSDHRYGSNLAQVDATVKKHEAISADILSRKERFEDLTKMSEELEAENYHSKDRIKQKEDAILLMWKDLLELLERHKHSLQQASLLMTMLREAETILDTIKELMVNFRSEDVGGFLLAVEDLIQKHSLIESQVNSMGETIKRLNKQGNNFIATSSKHKDIPLLEKKLKELNQEYESLLQLAKKRKAKLEDARNFFQFQVDMKEEEAWVIERQRICQAGVTAKDLRSVMALQQKHKALEDEMRARRPKSENVIRIGEALCTAGHPKIGSIQEEVGSLRQKWKLLDKLVAQRKKHLEDAAEAYSFVGDANEAESWIKEKIPLVQSEDFGEDELAAQALLQLNTRLQGEIQVYDSDIKALNDLGKKLIANDITSLNLTSPSLAEEAPTEKEYIEELIPQEYWEEEVKEELKEESVTEEKIMDVVRAKYPFDGQGMIMAKGEEMFLLNKTNNDWWNVRKMSGEEGFVPANYVKEVDSRPVKVTVKKMRKVPIIHKVKKTRMVKRQRPRAPPRKRPIEETDTVEKRLKSINSAYGELNRLAELRSKLLKDSMKLLAFNRECSGFDQWMREKERMLQTDEPSESVEDAKRKFEQFLTDLSAANKRVENIDKMVEELEASKHSQMGKVRARQKQIHDQWDHLTRLKQRKERSLEGASSVELFHRTCDEARDWMVEKMQKLDTDDLGRDLKTIQALQRKHDQLERELAPIEDKVNRIKTLANSVKVSYPLEKKVVEVRQGEILDLWQKLKGKANDRRNRLEEAVGNEIFLNSSKNLLIWVADVKQALNADEAAKDVSTAEKYLENHNELGDDIRAHQDEFKEIIELGRSLVKRNPNLTDVKEKLTTLAEEEGAINRGWQEKGDWLRQCLDLQLFNREADHIDAATSAHETFLEYSDLGGTLDDVEALLKRHDDFENTLIAQDERLRTFSEMAHKLIAADHYDAKAIDERRNQVLARRDGVKGKAEARRAMLDGSLAYQQFKADADDFDKWMTDKKKIADDESYKDLNNLERKLQKHKAFERELRASEGQLRRLNKTGEELISIKHYRTNDIKNTLNDLNNKWRDLISKTEDRAKKLHEANDQLSYNKYLEDTSKSLDGLENALKKKDVGADLRSCKDLLNKQKVLESEMFSLETRISEAYENGHQMAQCGHFDSDNILKSCISLKDRFERVKVLGQSLHEAQNLNKKHKKLEAEVLGHSPQIDKTLLKGAQLVEERHPERLQIETLCKELKNSWDDLNDLVIQRKLKLELNLKAQNYFFEANEVETWMNEKRNLLQTKDYGKDEDVARVKLAKHKVINIDLMDLQKLSAHLRQKLMESMYRHEYFREAEELEKWIAEQMQTASSDDYGHDYEHLLVLQAKFDDFKHRVEAGSERFNQCEDLAKKLVANESPYAAEIDRKKDSLGASWNNLLDVIRIRDEKLEAAGEIHRFNRDVAEALSRIQEKFKSIPDGLGRDVNSVQSLIRKHEGFENDLVALEAQLQVLVDDAAQLQQKYPGSNTEHIEEQQTLVVNNWNTLQEKAIQRRNDLQEAQKFQKFMADSRDLMSWSNDLRSSMKTHEKVRDAPSAQALKGEHERIKAEIEAREDVFQKVVDKGQEMIDEGNFASKEIQERVNKVLEERSQLHAAWQNKKVYLDQLIDLQFFLRDVKQLDSLCIAQEASLSSSECGETIEEVDALVKKHVAFEKIFETQEEKLETLKLHGAKLIEQNHFYSPNIKTHIDDVADRRARVRKAAIIRKQQLEDAQLYAQLMRDIADATVWLDEKTSFLEAEKQKGEVTSFEDKVKKVQKLQAFVAEIQAHEPMIVKILEEGKLLMARNHPSQVKDQVIELNDRWNKLVVDSKAHFRGLEEAQDILEFNKQVEIVEAWIREKELLVQAGDLGKDYEHCMALQRKLEDVDSDMRVDEVNFHNINELANKIISQGRGDNKAVRYRKEELSHKWNSLKGMIDKYHHDLSDALEIHAFNRDVDDTRERIAEKAAMLGSEESGRDLLQVEMLQRKQESIRRDMTAIEKKIREHTRTADKLCQKNLSKSSAIQQKLSEVNEEWRRLQELASHRQAALSSSYTLHKFQADLKELKKWEEDIISRMNSVPLPLNTAEAEMRLQEHQETKAEIEGRKAIFHSLNKFGEKLLQESPENEETVKQNLAKLEEIKSNVNASWEDRFKVLYQAHQLRLFLEMVEDVEAWLATKEAFLYNDDLGDSISAVESLIRKHESFQKTFEAQGEKVDQLQEKANSLINDNHYDSEGIKRKLEAVVDKRESLNKASQFRSVKLRESKSLQQFLRNVYEVEGWISEKIQVAGDECYRDPTNLQSKIQKHGAFEAELMANSGRVTAVTHEGEELIEKGHYAEKEIRIGVERLEDLWKQLQDTSQLKKERLNEAYQALLFYRTLDDLDTWMDDIESHLQSEDHGRDLTSVQNLLMKHERLEADIAAHQTEIDQAQEVAQSLVKADHFMSDQILERVKALVKRYNSLHEPVQIRKDNLRDSLLLQQLLRDLEDELIWVNEKKPQALSTDLGSSLSEVQKLQKKHQRICRILHSYLSKWKIFINPFFYVFRCWKLEIHSHEPVINSLNGRSQQMVRSGHFAAPQIDDKMKELFSNLSELKDATSIRRLRLLDAVESQMFYTEANEADTWMREKKPILLSSDFGKDEDSVLALIKKLEHFGRDLANYKAVIEKLQSLSSKLTSRGHFDAENVNSKMENVLKEYDTLHILKNKRLKRLQESSQLFHFLRECEAVMEWLGDQTVTAASEDYGQDVEHVEVLIQKFDSFVSSLNANAEKPERIKSEGAKLIEAKHPEPDRINEKVTEVLQLWEDLRELASARQEALAGAKQVHVFDRNAEETKTWIAEKMAIISSEDYGHDLETIQMLARKHQGFERDLAAVKEQVESVVSEAKRLAELFPDAREHISVKHEETVEAWNELLEKSAQRKDKLHQAEELQAYFDEYRELLSWLNEILAKITSPELPKDVPSSETLLSRHQEYKVEMDARMDSLDKFAETGKALIKQEHFMSEEISDKISVLQSKRKMLFDYWETRRSIYQQNLDLRIFLRDAQLIETWIDTRETIVKDEFLGDSIAEVEDLLRRHDDFLKTIDAQEGQVRPSEKIYFEKAEAQRKEQERMEALKRKEVLRITDARRREDERRRTQEIKFTKEEADSMRMSASPGYTHSGQVDDEESSNSSYYSGEEDFVEPDVSGESNVRYDTPVGSFPDETELFIVRRETLGMDGSGTLPRSSSQSSLKRGNSLRQELFRHSLYTTKPGVLCGQLLCFFKDEDDFYDQKAASSPVSIFEARVEKAEDYTKKKNVFRLMTKDGAEYLLLAASEESLEEWVSKLTFHAKLPPSLQLLSYDNHKEGNPGLLPQVMPRGDSDSSSHSTPEVQHRQGISSHPQGAGGGLDINRPSSQAVDNPLYVNLKNVNDKTRPPVPPRGSTPSSRVSSQSFGDDGPIYQNRVSIVPSYEEPPKENIYQNFPSANGGHRRLSADNINSEATEAPPLPSTAPPLRGGVVRPPVAPARGGAMFGQQQTWGFHQQAPPYRHSGLRHQIPPPQQQQYHHYHQPHHPPPPPQHHFNQPYSEYGSRTMSLPPGSAPPTSQHHSVIETHSSVVPPAHHRHSSGAAS</sequence>
<evidence type="ECO:0000313" key="19">
    <source>
        <dbReference type="Proteomes" id="UP000326759"/>
    </source>
</evidence>
<keyword evidence="9" id="KW-0677">Repeat</keyword>
<dbReference type="SMART" id="SM00150">
    <property type="entry name" value="SPEC"/>
    <property type="match status" value="30"/>
</dbReference>
<dbReference type="FunFam" id="1.20.58.60:FF:000019">
    <property type="entry name" value="Spectrin beta chain"/>
    <property type="match status" value="1"/>
</dbReference>
<evidence type="ECO:0000256" key="10">
    <source>
        <dbReference type="ARBA" id="ARBA00023203"/>
    </source>
</evidence>
<feature type="domain" description="PH" evidence="16">
    <location>
        <begin position="3687"/>
        <end position="3788"/>
    </location>
</feature>
<feature type="compositionally biased region" description="Basic and acidic residues" evidence="14">
    <location>
        <begin position="3586"/>
        <end position="3606"/>
    </location>
</feature>
<organism evidence="18 19">
    <name type="scientific">Armadillidium nasatum</name>
    <dbReference type="NCBI Taxonomy" id="96803"/>
    <lineage>
        <taxon>Eukaryota</taxon>
        <taxon>Metazoa</taxon>
        <taxon>Ecdysozoa</taxon>
        <taxon>Arthropoda</taxon>
        <taxon>Crustacea</taxon>
        <taxon>Multicrustacea</taxon>
        <taxon>Malacostraca</taxon>
        <taxon>Eumalacostraca</taxon>
        <taxon>Peracarida</taxon>
        <taxon>Isopoda</taxon>
        <taxon>Oniscidea</taxon>
        <taxon>Crinocheta</taxon>
        <taxon>Armadillidiidae</taxon>
        <taxon>Armadillidium</taxon>
    </lineage>
</organism>
<evidence type="ECO:0000256" key="6">
    <source>
        <dbReference type="ARBA" id="ARBA00022553"/>
    </source>
</evidence>
<protein>
    <submittedName>
        <fullName evidence="18">Spectrin beta chain, non-erythrocytic 5</fullName>
    </submittedName>
</protein>
<feature type="coiled-coil region" evidence="13">
    <location>
        <begin position="1040"/>
        <end position="1074"/>
    </location>
</feature>
<dbReference type="PANTHER" id="PTHR11915">
    <property type="entry name" value="SPECTRIN/FILAMIN RELATED CYTOSKELETAL PROTEIN"/>
    <property type="match status" value="1"/>
</dbReference>
<evidence type="ECO:0000256" key="4">
    <source>
        <dbReference type="ARBA" id="ARBA00022467"/>
    </source>
</evidence>
<evidence type="ECO:0000256" key="2">
    <source>
        <dbReference type="ARBA" id="ARBA00006826"/>
    </source>
</evidence>
<feature type="compositionally biased region" description="Low complexity" evidence="14">
    <location>
        <begin position="3949"/>
        <end position="3966"/>
    </location>
</feature>
<keyword evidence="4" id="KW-0117">Actin capping</keyword>
<feature type="domain" description="SH3" evidence="15">
    <location>
        <begin position="877"/>
        <end position="934"/>
    </location>
</feature>
<feature type="coiled-coil region" evidence="13">
    <location>
        <begin position="621"/>
        <end position="652"/>
    </location>
</feature>
<dbReference type="GO" id="GO:0045170">
    <property type="term" value="C:spectrosome"/>
    <property type="evidence" value="ECO:0007669"/>
    <property type="project" value="UniProtKB-ARBA"/>
</dbReference>
<dbReference type="SMART" id="SM00233">
    <property type="entry name" value="PH"/>
    <property type="match status" value="1"/>
</dbReference>
<dbReference type="GO" id="GO:0051693">
    <property type="term" value="P:actin filament capping"/>
    <property type="evidence" value="ECO:0007669"/>
    <property type="project" value="UniProtKB-KW"/>
</dbReference>
<keyword evidence="6" id="KW-0597">Phosphoprotein</keyword>
<dbReference type="GO" id="GO:0045169">
    <property type="term" value="C:fusome"/>
    <property type="evidence" value="ECO:0007669"/>
    <property type="project" value="UniProtKB-ARBA"/>
</dbReference>
<dbReference type="InterPro" id="IPR001605">
    <property type="entry name" value="PH_dom-spectrin-type"/>
</dbReference>
<evidence type="ECO:0000256" key="7">
    <source>
        <dbReference type="ARBA" id="ARBA00022658"/>
    </source>
</evidence>
<feature type="coiled-coil region" evidence="13">
    <location>
        <begin position="2867"/>
        <end position="2901"/>
    </location>
</feature>
<dbReference type="SUPFAM" id="SSF46966">
    <property type="entry name" value="Spectrin repeat"/>
    <property type="match status" value="22"/>
</dbReference>
<dbReference type="SUPFAM" id="SSF47576">
    <property type="entry name" value="Calponin-homology domain, CH-domain"/>
    <property type="match status" value="1"/>
</dbReference>
<dbReference type="Gene3D" id="1.20.58.60">
    <property type="match status" value="25"/>
</dbReference>
<keyword evidence="19" id="KW-1185">Reference proteome</keyword>
<dbReference type="InterPro" id="IPR002017">
    <property type="entry name" value="Spectrin_repeat"/>
</dbReference>
<feature type="coiled-coil region" evidence="13">
    <location>
        <begin position="3316"/>
        <end position="3350"/>
    </location>
</feature>
<dbReference type="GO" id="GO:0048790">
    <property type="term" value="P:maintenance of presynaptic active zone structure"/>
    <property type="evidence" value="ECO:0007669"/>
    <property type="project" value="UniProtKB-ARBA"/>
</dbReference>
<keyword evidence="11" id="KW-0206">Cytoskeleton</keyword>
<dbReference type="CDD" id="cd21194">
    <property type="entry name" value="CH_beta_spectrin_rpt2"/>
    <property type="match status" value="1"/>
</dbReference>
<dbReference type="EMBL" id="SEYY01019086">
    <property type="protein sequence ID" value="KAB7498690.1"/>
    <property type="molecule type" value="Genomic_DNA"/>
</dbReference>
<dbReference type="SUPFAM" id="SSF50044">
    <property type="entry name" value="SH3-domain"/>
    <property type="match status" value="1"/>
</dbReference>
<name>A0A5N5T191_9CRUS</name>
<dbReference type="SUPFAM" id="SSF50729">
    <property type="entry name" value="PH domain-like"/>
    <property type="match status" value="1"/>
</dbReference>
<dbReference type="GO" id="GO:0042062">
    <property type="term" value="P:long-term strengthening of neuromuscular junction"/>
    <property type="evidence" value="ECO:0007669"/>
    <property type="project" value="UniProtKB-ARBA"/>
</dbReference>
<evidence type="ECO:0000256" key="9">
    <source>
        <dbReference type="ARBA" id="ARBA00022737"/>
    </source>
</evidence>
<dbReference type="InterPro" id="IPR018159">
    <property type="entry name" value="Spectrin/alpha-actinin"/>
</dbReference>
<evidence type="ECO:0000256" key="3">
    <source>
        <dbReference type="ARBA" id="ARBA00022443"/>
    </source>
</evidence>
<dbReference type="Gene3D" id="1.10.418.10">
    <property type="entry name" value="Calponin-like domain"/>
    <property type="match status" value="2"/>
</dbReference>
<feature type="domain" description="Calponin-homology (CH)" evidence="17">
    <location>
        <begin position="190"/>
        <end position="295"/>
    </location>
</feature>
<evidence type="ECO:0000256" key="5">
    <source>
        <dbReference type="ARBA" id="ARBA00022490"/>
    </source>
</evidence>
<dbReference type="GO" id="GO:0007026">
    <property type="term" value="P:negative regulation of microtubule depolymerization"/>
    <property type="evidence" value="ECO:0007669"/>
    <property type="project" value="UniProtKB-ARBA"/>
</dbReference>
<dbReference type="Proteomes" id="UP000326759">
    <property type="component" value="Unassembled WGS sequence"/>
</dbReference>
<dbReference type="PROSITE" id="PS50003">
    <property type="entry name" value="PH_DOMAIN"/>
    <property type="match status" value="1"/>
</dbReference>
<evidence type="ECO:0000313" key="18">
    <source>
        <dbReference type="EMBL" id="KAB7498690.1"/>
    </source>
</evidence>
<dbReference type="FunFam" id="1.10.418.10:FF:000001">
    <property type="entry name" value="Actinin alpha 1"/>
    <property type="match status" value="1"/>
</dbReference>
<dbReference type="GO" id="GO:0003779">
    <property type="term" value="F:actin binding"/>
    <property type="evidence" value="ECO:0007669"/>
    <property type="project" value="UniProtKB-KW"/>
</dbReference>
<accession>A0A5N5T191</accession>
<feature type="region of interest" description="Disordered" evidence="14">
    <location>
        <begin position="3937"/>
        <end position="3967"/>
    </location>
</feature>
<reference evidence="18 19" key="1">
    <citation type="journal article" date="2019" name="PLoS Biol.">
        <title>Sex chromosomes control vertical transmission of feminizing Wolbachia symbionts in an isopod.</title>
        <authorList>
            <person name="Becking T."/>
            <person name="Chebbi M.A."/>
            <person name="Giraud I."/>
            <person name="Moumen B."/>
            <person name="Laverre T."/>
            <person name="Caubet Y."/>
            <person name="Peccoud J."/>
            <person name="Gilbert C."/>
            <person name="Cordaux R."/>
        </authorList>
    </citation>
    <scope>NUCLEOTIDE SEQUENCE [LARGE SCALE GENOMIC DNA]</scope>
    <source>
        <strain evidence="18">ANa2</strain>
        <tissue evidence="18">Whole body excluding digestive tract and cuticle</tissue>
    </source>
</reference>
<comment type="caution">
    <text evidence="18">The sequence shown here is derived from an EMBL/GenBank/DDBJ whole genome shotgun (WGS) entry which is preliminary data.</text>
</comment>
<feature type="coiled-coil region" evidence="13">
    <location>
        <begin position="2444"/>
        <end position="2478"/>
    </location>
</feature>
<feature type="coiled-coil region" evidence="13">
    <location>
        <begin position="1912"/>
        <end position="1946"/>
    </location>
</feature>
<feature type="region of interest" description="Disordered" evidence="14">
    <location>
        <begin position="3586"/>
        <end position="3654"/>
    </location>
</feature>
<dbReference type="PROSITE" id="PS50021">
    <property type="entry name" value="CH"/>
    <property type="match status" value="1"/>
</dbReference>
<feature type="compositionally biased region" description="Polar residues" evidence="14">
    <location>
        <begin position="3879"/>
        <end position="3890"/>
    </location>
</feature>
<comment type="similarity">
    <text evidence="2">Belongs to the spectrin family.</text>
</comment>
<dbReference type="SMART" id="SM00033">
    <property type="entry name" value="CH"/>
    <property type="match status" value="2"/>
</dbReference>
<dbReference type="FunFam" id="1.20.58.60:FF:000020">
    <property type="entry name" value="Spectrin alpha chain, non-erythrocytic 1"/>
    <property type="match status" value="2"/>
</dbReference>
<dbReference type="InterPro" id="IPR036872">
    <property type="entry name" value="CH_dom_sf"/>
</dbReference>
<dbReference type="FunFam" id="1.20.58.60:FF:000007">
    <property type="entry name" value="Spectrin alpha chain non-erythrocytic 1"/>
    <property type="match status" value="3"/>
</dbReference>
<dbReference type="Gene3D" id="2.30.30.40">
    <property type="entry name" value="SH3 Domains"/>
    <property type="match status" value="1"/>
</dbReference>
<feature type="region of interest" description="Disordered" evidence="14">
    <location>
        <begin position="3979"/>
        <end position="4067"/>
    </location>
</feature>
<dbReference type="PROSITE" id="PS00019">
    <property type="entry name" value="ACTININ_1"/>
    <property type="match status" value="1"/>
</dbReference>
<dbReference type="OrthoDB" id="9942256at2759"/>
<dbReference type="PRINTS" id="PR00683">
    <property type="entry name" value="SPECTRINPH"/>
</dbReference>
<evidence type="ECO:0000256" key="8">
    <source>
        <dbReference type="ARBA" id="ARBA00022701"/>
    </source>
</evidence>
<dbReference type="FunFam" id="1.20.58.60:FF:000191">
    <property type="entry name" value="Spectrin, beta, non-erythrocytic 5"/>
    <property type="match status" value="1"/>
</dbReference>
<evidence type="ECO:0000256" key="11">
    <source>
        <dbReference type="ARBA" id="ARBA00023212"/>
    </source>
</evidence>
<dbReference type="GO" id="GO:0008017">
    <property type="term" value="F:microtubule binding"/>
    <property type="evidence" value="ECO:0007669"/>
    <property type="project" value="UniProtKB-ARBA"/>
</dbReference>
<dbReference type="Pfam" id="PF15410">
    <property type="entry name" value="PH_9"/>
    <property type="match status" value="1"/>
</dbReference>
<gene>
    <name evidence="18" type="primary">SPTBN5</name>
    <name evidence="18" type="ORF">Anas_07157</name>
</gene>
<evidence type="ECO:0000256" key="1">
    <source>
        <dbReference type="ARBA" id="ARBA00004245"/>
    </source>
</evidence>
<proteinExistence type="inferred from homology"/>
<keyword evidence="8" id="KW-0493">Microtubule</keyword>
<dbReference type="GO" id="GO:0005085">
    <property type="term" value="F:guanyl-nucleotide exchange factor activity"/>
    <property type="evidence" value="ECO:0007669"/>
    <property type="project" value="UniProtKB-KW"/>
</dbReference>
<evidence type="ECO:0000256" key="14">
    <source>
        <dbReference type="SAM" id="MobiDB-lite"/>
    </source>
</evidence>
<dbReference type="PROSITE" id="PS00020">
    <property type="entry name" value="ACTININ_2"/>
    <property type="match status" value="1"/>
</dbReference>
<feature type="compositionally biased region" description="Basic residues" evidence="14">
    <location>
        <begin position="4057"/>
        <end position="4067"/>
    </location>
</feature>
<dbReference type="GO" id="GO:0016328">
    <property type="term" value="C:lateral plasma membrane"/>
    <property type="evidence" value="ECO:0007669"/>
    <property type="project" value="UniProtKB-ARBA"/>
</dbReference>
<evidence type="ECO:0000259" key="15">
    <source>
        <dbReference type="PROSITE" id="PS50002"/>
    </source>
</evidence>
<dbReference type="Gene3D" id="2.30.29.30">
    <property type="entry name" value="Pleckstrin-homology domain (PH domain)/Phosphotyrosine-binding domain (PTB)"/>
    <property type="match status" value="1"/>
</dbReference>
<dbReference type="InterPro" id="IPR001589">
    <property type="entry name" value="Actinin_actin-bd_CS"/>
</dbReference>
<evidence type="ECO:0000259" key="17">
    <source>
        <dbReference type="PROSITE" id="PS50021"/>
    </source>
</evidence>
<keyword evidence="10" id="KW-0009">Actin-binding</keyword>
<dbReference type="Pfam" id="PF00435">
    <property type="entry name" value="Spectrin"/>
    <property type="match status" value="30"/>
</dbReference>
<dbReference type="InterPro" id="IPR036028">
    <property type="entry name" value="SH3-like_dom_sf"/>
</dbReference>
<evidence type="ECO:0000256" key="13">
    <source>
        <dbReference type="SAM" id="Coils"/>
    </source>
</evidence>
<dbReference type="Pfam" id="PF00018">
    <property type="entry name" value="SH3_1"/>
    <property type="match status" value="1"/>
</dbReference>
<dbReference type="InterPro" id="IPR041681">
    <property type="entry name" value="PH_9"/>
</dbReference>
<evidence type="ECO:0000259" key="16">
    <source>
        <dbReference type="PROSITE" id="PS50003"/>
    </source>
</evidence>
<dbReference type="InterPro" id="IPR011993">
    <property type="entry name" value="PH-like_dom_sf"/>
</dbReference>
<feature type="compositionally biased region" description="Polar residues" evidence="14">
    <location>
        <begin position="4038"/>
        <end position="4052"/>
    </location>
</feature>
<feature type="coiled-coil region" evidence="13">
    <location>
        <begin position="1139"/>
        <end position="1166"/>
    </location>
</feature>
<dbReference type="FunFam" id="1.20.58.60:FF:000013">
    <property type="entry name" value="Spectrin alpha chain, non-erythrocytic 1"/>
    <property type="match status" value="1"/>
</dbReference>
<keyword evidence="3 12" id="KW-0728">SH3 domain</keyword>
<dbReference type="GO" id="GO:0005543">
    <property type="term" value="F:phospholipid binding"/>
    <property type="evidence" value="ECO:0007669"/>
    <property type="project" value="InterPro"/>
</dbReference>
<dbReference type="GO" id="GO:0016199">
    <property type="term" value="P:axon midline choice point recognition"/>
    <property type="evidence" value="ECO:0007669"/>
    <property type="project" value="UniProtKB-ARBA"/>
</dbReference>
<dbReference type="SMART" id="SM00326">
    <property type="entry name" value="SH3"/>
    <property type="match status" value="1"/>
</dbReference>
<feature type="compositionally biased region" description="Polar residues" evidence="14">
    <location>
        <begin position="3819"/>
        <end position="3838"/>
    </location>
</feature>
<keyword evidence="7" id="KW-0344">Guanine-nucleotide releasing factor</keyword>
<feature type="region of interest" description="Disordered" evidence="14">
    <location>
        <begin position="3798"/>
        <end position="3898"/>
    </location>
</feature>
<dbReference type="InterPro" id="IPR001452">
    <property type="entry name" value="SH3_domain"/>
</dbReference>